<dbReference type="InterPro" id="IPR029044">
    <property type="entry name" value="Nucleotide-diphossugar_trans"/>
</dbReference>
<dbReference type="InterPro" id="IPR019290">
    <property type="entry name" value="GlycosylTrfase-like_prok"/>
</dbReference>
<reference evidence="2 3" key="1">
    <citation type="submission" date="2017-02" db="EMBL/GenBank/DDBJ databases">
        <authorList>
            <person name="Peterson S.W."/>
        </authorList>
    </citation>
    <scope>NUCLEOTIDE SEQUENCE [LARGE SCALE GENOMIC DNA]</scope>
    <source>
        <strain evidence="2 3">ATCC 49788</strain>
    </source>
</reference>
<dbReference type="Gene3D" id="3.90.550.10">
    <property type="entry name" value="Spore Coat Polysaccharide Biosynthesis Protein SpsA, Chain A"/>
    <property type="match status" value="1"/>
</dbReference>
<dbReference type="STRING" id="92487.SAMN02745130_02453"/>
<accession>A0A1T4X2W1</accession>
<dbReference type="PANTHER" id="PTHR43685:SF2">
    <property type="entry name" value="GLYCOSYLTRANSFERASE 2-LIKE DOMAIN-CONTAINING PROTEIN"/>
    <property type="match status" value="1"/>
</dbReference>
<dbReference type="CDD" id="cd00761">
    <property type="entry name" value="Glyco_tranf_GTA_type"/>
    <property type="match status" value="1"/>
</dbReference>
<evidence type="ECO:0000313" key="2">
    <source>
        <dbReference type="EMBL" id="SKA83922.1"/>
    </source>
</evidence>
<gene>
    <name evidence="2" type="ORF">SAMN02745130_02453</name>
</gene>
<evidence type="ECO:0000259" key="1">
    <source>
        <dbReference type="Pfam" id="PF10111"/>
    </source>
</evidence>
<dbReference type="EMBL" id="FUYB01000012">
    <property type="protein sequence ID" value="SKA83922.1"/>
    <property type="molecule type" value="Genomic_DNA"/>
</dbReference>
<keyword evidence="2" id="KW-0808">Transferase</keyword>
<sequence length="298" mass="33595">MSLMRLFQPRPRLSVIVNFYNMQREAERTLYSLSTAYQQAIQASDYEVLVIDNGSSQPLNPRQLSQFGSHFHYHYLPTQSASPCKALNQAARLARGELIMCCIDGARILSPQILSLSLQAAKLHAHPFIYTMSMHLGNKPQNLSIEEGYNQQVEDALLASVDWQHHGYQLFTIASTALSSGNGFFSQFAESNCFCLKKSDYLQIGGFDEAFTSRGGGLANLDFFNRIHENERFYPILLLGEATFHQFHGGVATNVSFAEHPWEQMAAEYAQIRQQSFKTSFTPPTYLGNFPPEARAFL</sequence>
<dbReference type="Proteomes" id="UP000190460">
    <property type="component" value="Unassembled WGS sequence"/>
</dbReference>
<dbReference type="GO" id="GO:0016740">
    <property type="term" value="F:transferase activity"/>
    <property type="evidence" value="ECO:0007669"/>
    <property type="project" value="UniProtKB-KW"/>
</dbReference>
<feature type="domain" description="Glycosyltransferase 2-like prokaryotic type" evidence="1">
    <location>
        <begin position="14"/>
        <end position="230"/>
    </location>
</feature>
<protein>
    <submittedName>
        <fullName evidence="2">Glycosyltransferase like family 2</fullName>
    </submittedName>
</protein>
<keyword evidence="3" id="KW-1185">Reference proteome</keyword>
<evidence type="ECO:0000313" key="3">
    <source>
        <dbReference type="Proteomes" id="UP000190460"/>
    </source>
</evidence>
<dbReference type="SUPFAM" id="SSF53448">
    <property type="entry name" value="Nucleotide-diphospho-sugar transferases"/>
    <property type="match status" value="1"/>
</dbReference>
<organism evidence="2 3">
    <name type="scientific">Thiothrix eikelboomii</name>
    <dbReference type="NCBI Taxonomy" id="92487"/>
    <lineage>
        <taxon>Bacteria</taxon>
        <taxon>Pseudomonadati</taxon>
        <taxon>Pseudomonadota</taxon>
        <taxon>Gammaproteobacteria</taxon>
        <taxon>Thiotrichales</taxon>
        <taxon>Thiotrichaceae</taxon>
        <taxon>Thiothrix</taxon>
    </lineage>
</organism>
<dbReference type="InterPro" id="IPR050834">
    <property type="entry name" value="Glycosyltransf_2"/>
</dbReference>
<dbReference type="Pfam" id="PF10111">
    <property type="entry name" value="Glyco_tranf_2_2"/>
    <property type="match status" value="1"/>
</dbReference>
<proteinExistence type="predicted"/>
<dbReference type="PANTHER" id="PTHR43685">
    <property type="entry name" value="GLYCOSYLTRANSFERASE"/>
    <property type="match status" value="1"/>
</dbReference>
<name>A0A1T4X2W1_9GAMM</name>
<dbReference type="AlphaFoldDB" id="A0A1T4X2W1"/>